<protein>
    <submittedName>
        <fullName evidence="1">Uncharacterized protein</fullName>
    </submittedName>
</protein>
<evidence type="ECO:0000313" key="1">
    <source>
        <dbReference type="EMBL" id="KAG0415197.1"/>
    </source>
</evidence>
<name>A0AC60P7C0_IXOPE</name>
<proteinExistence type="predicted"/>
<reference evidence="1 2" key="1">
    <citation type="journal article" date="2020" name="Cell">
        <title>Large-Scale Comparative Analyses of Tick Genomes Elucidate Their Genetic Diversity and Vector Capacities.</title>
        <authorList>
            <consortium name="Tick Genome and Microbiome Consortium (TIGMIC)"/>
            <person name="Jia N."/>
            <person name="Wang J."/>
            <person name="Shi W."/>
            <person name="Du L."/>
            <person name="Sun Y."/>
            <person name="Zhan W."/>
            <person name="Jiang J.F."/>
            <person name="Wang Q."/>
            <person name="Zhang B."/>
            <person name="Ji P."/>
            <person name="Bell-Sakyi L."/>
            <person name="Cui X.M."/>
            <person name="Yuan T.T."/>
            <person name="Jiang B.G."/>
            <person name="Yang W.F."/>
            <person name="Lam T.T."/>
            <person name="Chang Q.C."/>
            <person name="Ding S.J."/>
            <person name="Wang X.J."/>
            <person name="Zhu J.G."/>
            <person name="Ruan X.D."/>
            <person name="Zhao L."/>
            <person name="Wei J.T."/>
            <person name="Ye R.Z."/>
            <person name="Que T.C."/>
            <person name="Du C.H."/>
            <person name="Zhou Y.H."/>
            <person name="Cheng J.X."/>
            <person name="Dai P.F."/>
            <person name="Guo W.B."/>
            <person name="Han X.H."/>
            <person name="Huang E.J."/>
            <person name="Li L.F."/>
            <person name="Wei W."/>
            <person name="Gao Y.C."/>
            <person name="Liu J.Z."/>
            <person name="Shao H.Z."/>
            <person name="Wang X."/>
            <person name="Wang C.C."/>
            <person name="Yang T.C."/>
            <person name="Huo Q.B."/>
            <person name="Li W."/>
            <person name="Chen H.Y."/>
            <person name="Chen S.E."/>
            <person name="Zhou L.G."/>
            <person name="Ni X.B."/>
            <person name="Tian J.H."/>
            <person name="Sheng Y."/>
            <person name="Liu T."/>
            <person name="Pan Y.S."/>
            <person name="Xia L.Y."/>
            <person name="Li J."/>
            <person name="Zhao F."/>
            <person name="Cao W.C."/>
        </authorList>
    </citation>
    <scope>NUCLEOTIDE SEQUENCE [LARGE SCALE GENOMIC DNA]</scope>
    <source>
        <strain evidence="1">Iper-2018</strain>
    </source>
</reference>
<accession>A0AC60P7C0</accession>
<gene>
    <name evidence="1" type="ORF">HPB47_007645</name>
</gene>
<keyword evidence="2" id="KW-1185">Reference proteome</keyword>
<dbReference type="EMBL" id="JABSTQ010011100">
    <property type="protein sequence ID" value="KAG0415197.1"/>
    <property type="molecule type" value="Genomic_DNA"/>
</dbReference>
<comment type="caution">
    <text evidence="1">The sequence shown here is derived from an EMBL/GenBank/DDBJ whole genome shotgun (WGS) entry which is preliminary data.</text>
</comment>
<organism evidence="1 2">
    <name type="scientific">Ixodes persulcatus</name>
    <name type="common">Taiga tick</name>
    <dbReference type="NCBI Taxonomy" id="34615"/>
    <lineage>
        <taxon>Eukaryota</taxon>
        <taxon>Metazoa</taxon>
        <taxon>Ecdysozoa</taxon>
        <taxon>Arthropoda</taxon>
        <taxon>Chelicerata</taxon>
        <taxon>Arachnida</taxon>
        <taxon>Acari</taxon>
        <taxon>Parasitiformes</taxon>
        <taxon>Ixodida</taxon>
        <taxon>Ixodoidea</taxon>
        <taxon>Ixodidae</taxon>
        <taxon>Ixodinae</taxon>
        <taxon>Ixodes</taxon>
    </lineage>
</organism>
<sequence length="543" mass="61203">MQENLQQIDKGDFRVTIHRMELERIQYILTSYMKIRLGKIEKHGAFILNRLRSSHSDQELLSPEEHRYARAYIGSFEDYFRDVALVHMPPNQQSFSMSSTDSGPDLDEYVFLKVKREVLGVLVDEGTSDHRQAPTNAQGIDGRTIGALITVGLCMTRGDGEIVDLDQGSQHIMRHAASNDLLAREPKSRLLRSGAMEPMSGKVSPRLRILSDGCFDRSPGGSGAWGRNSLRLLRHAGSTRRASGTMPMDLEMVLSANQPLFVGNGSNLSECRLNPCVLQQAPPLFQTCSLRRGYRRASTNVPPIKPCMSPKDEQVQSEPTSPTSPNRAKRRVSFADDKGYSLTQVRVMHEPSDCPPRWTDEFLAQITKDMRLEADAPLWEPSFTQPASDYLEFRQKLETNFISLENVIVKNPNLITGTIKVKNVTFEKHVFVRLTFDSWRTLQDCEASFVPNGHLSNMFDTFAFSVPIPVTADSAGVVEFCVCYRHDGEEHWDSNGGKNYRIVSTAKKNPCAVRRVTEAIKADVHSWTEFASWKNLVTEGPYW</sequence>
<evidence type="ECO:0000313" key="2">
    <source>
        <dbReference type="Proteomes" id="UP000805193"/>
    </source>
</evidence>
<dbReference type="Proteomes" id="UP000805193">
    <property type="component" value="Unassembled WGS sequence"/>
</dbReference>